<organism evidence="1 2">
    <name type="scientific">Nitrosospira briensis</name>
    <dbReference type="NCBI Taxonomy" id="35799"/>
    <lineage>
        <taxon>Bacteria</taxon>
        <taxon>Pseudomonadati</taxon>
        <taxon>Pseudomonadota</taxon>
        <taxon>Betaproteobacteria</taxon>
        <taxon>Nitrosomonadales</taxon>
        <taxon>Nitrosomonadaceae</taxon>
        <taxon>Nitrosospira</taxon>
    </lineage>
</organism>
<keyword evidence="2" id="KW-1185">Reference proteome</keyword>
<evidence type="ECO:0000313" key="1">
    <source>
        <dbReference type="EMBL" id="SFN38152.1"/>
    </source>
</evidence>
<name>A0A1I4YJF1_9PROT</name>
<evidence type="ECO:0000313" key="2">
    <source>
        <dbReference type="Proteomes" id="UP000183107"/>
    </source>
</evidence>
<accession>A0A1I4YJF1</accession>
<dbReference type="AlphaFoldDB" id="A0A1I4YJF1"/>
<dbReference type="Proteomes" id="UP000183107">
    <property type="component" value="Unassembled WGS sequence"/>
</dbReference>
<dbReference type="EMBL" id="FOVJ01000001">
    <property type="protein sequence ID" value="SFN38152.1"/>
    <property type="molecule type" value="Genomic_DNA"/>
</dbReference>
<protein>
    <submittedName>
        <fullName evidence="1">Uncharacterized protein</fullName>
    </submittedName>
</protein>
<gene>
    <name evidence="1" type="ORF">SAMN05216386_0730</name>
</gene>
<proteinExistence type="predicted"/>
<reference evidence="2" key="1">
    <citation type="submission" date="2016-10" db="EMBL/GenBank/DDBJ databases">
        <authorList>
            <person name="Varghese N."/>
        </authorList>
    </citation>
    <scope>NUCLEOTIDE SEQUENCE [LARGE SCALE GENOMIC DNA]</scope>
    <source>
        <strain evidence="2">Nsp8</strain>
    </source>
</reference>
<dbReference type="RefSeq" id="WP_074794737.1">
    <property type="nucleotide sequence ID" value="NZ_FOVJ01000001.1"/>
</dbReference>
<dbReference type="OrthoDB" id="288267at2"/>
<sequence length="175" mass="18417">MDKERSVLSRAVKSGTISGLATAAVASLAGKRESGSYAAPLNATSHIIWGDEAAKQDLASVKYTLTGFLLNHGSAIFWASFYEKLAAGRGDGRREGRVSSLGAANPPQVMSPLCRGAAVAAAAYVIDYHAIPKRFTPGFEKRLSGKSMAVIFFTLAAGLAARDLADIAKARRSRT</sequence>